<reference evidence="18" key="1">
    <citation type="journal article" date="2019" name="Int. J. Syst. Evol. Microbiol.">
        <title>The Global Catalogue of Microorganisms (GCM) 10K type strain sequencing project: providing services to taxonomists for standard genome sequencing and annotation.</title>
        <authorList>
            <consortium name="The Broad Institute Genomics Platform"/>
            <consortium name="The Broad Institute Genome Sequencing Center for Infectious Disease"/>
            <person name="Wu L."/>
            <person name="Ma J."/>
        </authorList>
    </citation>
    <scope>NUCLEOTIDE SEQUENCE [LARGE SCALE GENOMIC DNA]</scope>
    <source>
        <strain evidence="18">KCTC 52606</strain>
    </source>
</reference>
<keyword evidence="8 13" id="KW-1133">Transmembrane helix</keyword>
<evidence type="ECO:0000256" key="10">
    <source>
        <dbReference type="ARBA" id="ARBA00023186"/>
    </source>
</evidence>
<dbReference type="InterPro" id="IPR019998">
    <property type="entry name" value="Membr_insert_YidC"/>
</dbReference>
<dbReference type="PANTHER" id="PTHR12428">
    <property type="entry name" value="OXA1"/>
    <property type="match status" value="1"/>
</dbReference>
<name>A0ABV7ED45_9SPHN</name>
<accession>A0ABV7ED45</accession>
<comment type="similarity">
    <text evidence="2 13">Belongs to the OXA1/ALB3/YidC family. Type 1 subfamily.</text>
</comment>
<feature type="domain" description="Membrane insertase YidC N-terminal" evidence="16">
    <location>
        <begin position="92"/>
        <end position="367"/>
    </location>
</feature>
<dbReference type="Proteomes" id="UP001595378">
    <property type="component" value="Unassembled WGS sequence"/>
</dbReference>
<sequence>MATTLCHKARADHYRTEKKTLQNQRNIILAVVLSLALILGWDLVMTRFFPPQVEAPVPAAQTATGGQIPADAPLAEADLVRDLDSALASPGRIPIDAPEIGGSINPIGARVDDIVLKTHRQTVARDSGPVRLFAPHGTQAQHFARFDWVGQGVAVPDAQTQWTVTSGERLTQETPVSLSWDNGQGQVFGLTFAIDEHYMLTVTQTLTNRATGSIAVRPRGIINRTSVGADPSTFNVHSGPIAALDNTVNFDWDYKDVTENGGQVNLPGRPDWVGFTDIYWMSALIPQPGLATQASFAEAGRDRYAAVLLYDTVTVPEGQMVTFTSRLFAGAKESNVLRAYEAAGVARFGLAIDWGWFRFIAWPMWWLLTHLFKLVGNFGLAIICLTIIVRVIMFPIAQKQFASMAAMRAVQPKMKALQERYKDDKAQLQQQMAKLYKDEKINPLAGCLPIFLQIPIFFALYKVLLLAIEMRHEPFFLWIKDLSAPDPAKILNLFGLLPFDPPGFLGIGILAVILGLTMWLQFKLNPAAIDPVQQQIFMIMPWVLMFVMAPFAAGLLLYWITSNILTLAQQKYLYSKHPQLKAQAEKDAADRERAAARDKKA</sequence>
<dbReference type="InterPro" id="IPR047196">
    <property type="entry name" value="YidC_ALB_C"/>
</dbReference>
<feature type="domain" description="Membrane insertase YidC/Oxa/ALB C-terminal" evidence="15">
    <location>
        <begin position="378"/>
        <end position="574"/>
    </location>
</feature>
<comment type="caution">
    <text evidence="17">The sequence shown here is derived from an EMBL/GenBank/DDBJ whole genome shotgun (WGS) entry which is preliminary data.</text>
</comment>
<dbReference type="PRINTS" id="PR00701">
    <property type="entry name" value="60KDINNERMP"/>
</dbReference>
<organism evidence="17 18">
    <name type="scientific">Alteraurantiacibacter lauratis</name>
    <dbReference type="NCBI Taxonomy" id="2054627"/>
    <lineage>
        <taxon>Bacteria</taxon>
        <taxon>Pseudomonadati</taxon>
        <taxon>Pseudomonadota</taxon>
        <taxon>Alphaproteobacteria</taxon>
        <taxon>Sphingomonadales</taxon>
        <taxon>Erythrobacteraceae</taxon>
        <taxon>Alteraurantiacibacter</taxon>
    </lineage>
</organism>
<keyword evidence="10 13" id="KW-0143">Chaperone</keyword>
<evidence type="ECO:0000256" key="4">
    <source>
        <dbReference type="ARBA" id="ARBA00022448"/>
    </source>
</evidence>
<evidence type="ECO:0000313" key="17">
    <source>
        <dbReference type="EMBL" id="MFC3100533.1"/>
    </source>
</evidence>
<proteinExistence type="inferred from homology"/>
<evidence type="ECO:0000256" key="7">
    <source>
        <dbReference type="ARBA" id="ARBA00022927"/>
    </source>
</evidence>
<evidence type="ECO:0000256" key="1">
    <source>
        <dbReference type="ARBA" id="ARBA00004429"/>
    </source>
</evidence>
<gene>
    <name evidence="13 17" type="primary">yidC</name>
    <name evidence="17" type="ORF">ACFODK_06470</name>
</gene>
<dbReference type="EMBL" id="JBHRSU010000005">
    <property type="protein sequence ID" value="MFC3100533.1"/>
    <property type="molecule type" value="Genomic_DNA"/>
</dbReference>
<comment type="subcellular location">
    <subcellularLocation>
        <location evidence="1">Cell inner membrane</location>
        <topology evidence="1">Multi-pass membrane protein</topology>
    </subcellularLocation>
    <subcellularLocation>
        <location evidence="13">Cell membrane</location>
        <topology evidence="13">Multi-pass membrane protein</topology>
    </subcellularLocation>
</comment>
<feature type="transmembrane region" description="Helical" evidence="13">
    <location>
        <begin position="27"/>
        <end position="44"/>
    </location>
</feature>
<dbReference type="PRINTS" id="PR01900">
    <property type="entry name" value="YIDCPROTEIN"/>
</dbReference>
<evidence type="ECO:0000256" key="5">
    <source>
        <dbReference type="ARBA" id="ARBA00022475"/>
    </source>
</evidence>
<evidence type="ECO:0000256" key="9">
    <source>
        <dbReference type="ARBA" id="ARBA00023136"/>
    </source>
</evidence>
<evidence type="ECO:0000256" key="11">
    <source>
        <dbReference type="ARBA" id="ARBA00033245"/>
    </source>
</evidence>
<dbReference type="InterPro" id="IPR038221">
    <property type="entry name" value="YidC_periplasmic_sf"/>
</dbReference>
<dbReference type="CDD" id="cd19961">
    <property type="entry name" value="EcYidC-like_peri"/>
    <property type="match status" value="1"/>
</dbReference>
<dbReference type="HAMAP" id="MF_01810">
    <property type="entry name" value="YidC_type1"/>
    <property type="match status" value="1"/>
</dbReference>
<evidence type="ECO:0000256" key="2">
    <source>
        <dbReference type="ARBA" id="ARBA00010527"/>
    </source>
</evidence>
<dbReference type="InterPro" id="IPR001708">
    <property type="entry name" value="YidC/ALB3/OXA1/COX18"/>
</dbReference>
<feature type="transmembrane region" description="Helical" evidence="13">
    <location>
        <begin position="444"/>
        <end position="468"/>
    </location>
</feature>
<evidence type="ECO:0000256" key="6">
    <source>
        <dbReference type="ARBA" id="ARBA00022692"/>
    </source>
</evidence>
<dbReference type="InterPro" id="IPR028055">
    <property type="entry name" value="YidC/Oxa/ALB_C"/>
</dbReference>
<keyword evidence="6 13" id="KW-0812">Transmembrane</keyword>
<evidence type="ECO:0000259" key="15">
    <source>
        <dbReference type="Pfam" id="PF02096"/>
    </source>
</evidence>
<dbReference type="CDD" id="cd20070">
    <property type="entry name" value="5TM_YidC_Alb3"/>
    <property type="match status" value="1"/>
</dbReference>
<evidence type="ECO:0000256" key="12">
    <source>
        <dbReference type="ARBA" id="ARBA00033342"/>
    </source>
</evidence>
<comment type="subunit">
    <text evidence="13">Interacts with the Sec translocase complex via SecD. Specifically interacts with transmembrane segments of nascent integral membrane proteins during membrane integration.</text>
</comment>
<evidence type="ECO:0000256" key="8">
    <source>
        <dbReference type="ARBA" id="ARBA00022989"/>
    </source>
</evidence>
<keyword evidence="9 13" id="KW-0472">Membrane</keyword>
<keyword evidence="18" id="KW-1185">Reference proteome</keyword>
<keyword evidence="7 13" id="KW-0653">Protein transport</keyword>
<feature type="transmembrane region" description="Helical" evidence="13">
    <location>
        <begin position="503"/>
        <end position="524"/>
    </location>
</feature>
<dbReference type="NCBIfam" id="NF002353">
    <property type="entry name" value="PRK01318.1-4"/>
    <property type="match status" value="1"/>
</dbReference>
<dbReference type="NCBIfam" id="TIGR03592">
    <property type="entry name" value="yidC_oxa1_cterm"/>
    <property type="match status" value="1"/>
</dbReference>
<evidence type="ECO:0000313" key="18">
    <source>
        <dbReference type="Proteomes" id="UP001595378"/>
    </source>
</evidence>
<dbReference type="InterPro" id="IPR028053">
    <property type="entry name" value="Membr_insert_YidC_N"/>
</dbReference>
<dbReference type="Pfam" id="PF02096">
    <property type="entry name" value="60KD_IMP"/>
    <property type="match status" value="1"/>
</dbReference>
<dbReference type="Gene3D" id="2.70.98.90">
    <property type="match status" value="1"/>
</dbReference>
<dbReference type="PANTHER" id="PTHR12428:SF65">
    <property type="entry name" value="CYTOCHROME C OXIDASE ASSEMBLY PROTEIN COX18, MITOCHONDRIAL"/>
    <property type="match status" value="1"/>
</dbReference>
<evidence type="ECO:0000256" key="3">
    <source>
        <dbReference type="ARBA" id="ARBA00015325"/>
    </source>
</evidence>
<dbReference type="RefSeq" id="WP_336917781.1">
    <property type="nucleotide sequence ID" value="NZ_JBANRN010000002.1"/>
</dbReference>
<dbReference type="NCBIfam" id="TIGR03593">
    <property type="entry name" value="yidC_nterm"/>
    <property type="match status" value="1"/>
</dbReference>
<feature type="transmembrane region" description="Helical" evidence="13">
    <location>
        <begin position="374"/>
        <end position="397"/>
    </location>
</feature>
<evidence type="ECO:0000256" key="13">
    <source>
        <dbReference type="HAMAP-Rule" id="MF_01810"/>
    </source>
</evidence>
<evidence type="ECO:0000259" key="16">
    <source>
        <dbReference type="Pfam" id="PF14849"/>
    </source>
</evidence>
<feature type="region of interest" description="Disordered" evidence="14">
    <location>
        <begin position="581"/>
        <end position="601"/>
    </location>
</feature>
<protein>
    <recommendedName>
        <fullName evidence="3 13">Membrane protein insertase YidC</fullName>
    </recommendedName>
    <alternativeName>
        <fullName evidence="12 13">Foldase YidC</fullName>
    </alternativeName>
    <alternativeName>
        <fullName evidence="11 13">Membrane integrase YidC</fullName>
    </alternativeName>
    <alternativeName>
        <fullName evidence="13">Membrane protein YidC</fullName>
    </alternativeName>
</protein>
<feature type="transmembrane region" description="Helical" evidence="13">
    <location>
        <begin position="536"/>
        <end position="560"/>
    </location>
</feature>
<keyword evidence="4 13" id="KW-0813">Transport</keyword>
<comment type="function">
    <text evidence="13">Required for the insertion and/or proper folding and/or complex formation of integral membrane proteins into the membrane. Involved in integration of membrane proteins that insert both dependently and independently of the Sec translocase complex, as well as at least some lipoproteins. Aids folding of multispanning membrane proteins.</text>
</comment>
<keyword evidence="5 13" id="KW-1003">Cell membrane</keyword>
<evidence type="ECO:0000256" key="14">
    <source>
        <dbReference type="SAM" id="MobiDB-lite"/>
    </source>
</evidence>
<feature type="compositionally biased region" description="Basic and acidic residues" evidence="14">
    <location>
        <begin position="583"/>
        <end position="601"/>
    </location>
</feature>
<dbReference type="Pfam" id="PF14849">
    <property type="entry name" value="YidC_periplas"/>
    <property type="match status" value="1"/>
</dbReference>